<proteinExistence type="predicted"/>
<dbReference type="Pfam" id="PF08812">
    <property type="entry name" value="YtxC"/>
    <property type="match status" value="1"/>
</dbReference>
<reference evidence="1" key="1">
    <citation type="journal article" date="2014" name="Gene">
        <title>Genome-guided analysis of transformation efficiency and carbon dioxide assimilation by Moorella thermoacetica Y72.</title>
        <authorList>
            <person name="Tsukahara K."/>
            <person name="Kita A."/>
            <person name="Nakashimada Y."/>
            <person name="Hoshino T."/>
            <person name="Murakami K."/>
        </authorList>
    </citation>
    <scope>NUCLEOTIDE SEQUENCE [LARGE SCALE GENOMIC DNA]</scope>
    <source>
        <strain evidence="1">Y72</strain>
    </source>
</reference>
<dbReference type="AlphaFoldDB" id="A0A0S6U6Z1"/>
<organism evidence="1">
    <name type="scientific">Moorella thermoacetica Y72</name>
    <dbReference type="NCBI Taxonomy" id="1325331"/>
    <lineage>
        <taxon>Bacteria</taxon>
        <taxon>Bacillati</taxon>
        <taxon>Bacillota</taxon>
        <taxon>Clostridia</taxon>
        <taxon>Neomoorellales</taxon>
        <taxon>Neomoorellaceae</taxon>
        <taxon>Neomoorella</taxon>
    </lineage>
</organism>
<accession>A0A0S6U6Z1</accession>
<name>A0A0S6U6Z1_NEOTH</name>
<protein>
    <submittedName>
        <fullName evidence="1">Preprotein translocase subunit SecA</fullName>
    </submittedName>
</protein>
<dbReference type="EMBL" id="DF238840">
    <property type="protein sequence ID" value="GAF24903.1"/>
    <property type="molecule type" value="Genomic_DNA"/>
</dbReference>
<dbReference type="NCBIfam" id="TIGR02834">
    <property type="entry name" value="spo_ytxC"/>
    <property type="match status" value="1"/>
</dbReference>
<dbReference type="Proteomes" id="UP000063718">
    <property type="component" value="Unassembled WGS sequence"/>
</dbReference>
<sequence>MPMNITLITARPIDFLQAEFNHRFGYTVGLHLWQAGGLNFFRCFLETGRGRPSNRDIRRFQEQVAEIVATFIVERWEKTLLESLLTSEYEGLDEEATEEICRRARAILDQGESSCLQVQQGRGESIYGRVLEYFQENSWLNIDGFVRFRLPDYLMELDQALEEAVDEYLMEKEYDEFVRLLRYFVEAQEPRVEKVHVILSPGGFQLYDGENRNLNGEYLEGFMVDMADSELNYEDLLISSLITISPRQVILHGVDKGRYQNTISTIMSVFGDRVIQCNGCSRCLQPLQKR</sequence>
<dbReference type="InterPro" id="IPR014199">
    <property type="entry name" value="Spore_YtxC"/>
</dbReference>
<evidence type="ECO:0000313" key="1">
    <source>
        <dbReference type="EMBL" id="GAF24903.1"/>
    </source>
</evidence>
<gene>
    <name evidence="1" type="ORF">MTY_0231</name>
</gene>